<accession>A0A1B8QBR4</accession>
<keyword evidence="1" id="KW-0472">Membrane</keyword>
<protein>
    <submittedName>
        <fullName evidence="3">Predicted membrane protein</fullName>
    </submittedName>
</protein>
<reference evidence="2 4" key="1">
    <citation type="submission" date="2016-06" db="EMBL/GenBank/DDBJ databases">
        <title>Draft genome of Moraxella atlantae CCUG 66109.</title>
        <authorList>
            <person name="Salva-Serra F."/>
            <person name="Engstrom-Jakobsson H."/>
            <person name="Thorell K."/>
            <person name="Gonzales-Siles L."/>
            <person name="Karlsson R."/>
            <person name="Boulund F."/>
            <person name="Engstrand L."/>
            <person name="Kristiansson E."/>
            <person name="Moore E."/>
        </authorList>
    </citation>
    <scope>NUCLEOTIDE SEQUENCE [LARGE SCALE GENOMIC DNA]</scope>
    <source>
        <strain evidence="2 4">CCUG 66109</strain>
    </source>
</reference>
<dbReference type="Proteomes" id="UP000255193">
    <property type="component" value="Unassembled WGS sequence"/>
</dbReference>
<evidence type="ECO:0000256" key="1">
    <source>
        <dbReference type="SAM" id="Phobius"/>
    </source>
</evidence>
<evidence type="ECO:0000313" key="2">
    <source>
        <dbReference type="EMBL" id="OBX78170.1"/>
    </source>
</evidence>
<feature type="transmembrane region" description="Helical" evidence="1">
    <location>
        <begin position="142"/>
        <end position="164"/>
    </location>
</feature>
<sequence length="240" mass="25910">MANPIISRAEFTVSNQPLTARGVANKTAFLLAISVISALAFFGYCVSARISYGFINAMSLGSILLAFGLSVFIGFRPHMAKTLAIPFAILEGVVVGAISLFTARLDPSLPVTAMLSTFATGAVMLALYRARVVKVTQKFRSIMVSAILAVMVVYLLQIFLSIFFHNSIPGLFDGGALAIGFSLFVVVLASFSLLLDFDNIERAQAAGVDESYEWVLGVGVLSTLIWMYLEITRLLGYLQD</sequence>
<dbReference type="Pfam" id="PF12811">
    <property type="entry name" value="BaxI_1"/>
    <property type="match status" value="1"/>
</dbReference>
<name>A0A1B8QBR4_9GAMM</name>
<organism evidence="2 4">
    <name type="scientific">Faucicola atlantae</name>
    <dbReference type="NCBI Taxonomy" id="34059"/>
    <lineage>
        <taxon>Bacteria</taxon>
        <taxon>Pseudomonadati</taxon>
        <taxon>Pseudomonadota</taxon>
        <taxon>Gammaproteobacteria</taxon>
        <taxon>Moraxellales</taxon>
        <taxon>Moraxellaceae</taxon>
        <taxon>Faucicola</taxon>
    </lineage>
</organism>
<evidence type="ECO:0000313" key="3">
    <source>
        <dbReference type="EMBL" id="STY94896.1"/>
    </source>
</evidence>
<dbReference type="Proteomes" id="UP000092508">
    <property type="component" value="Unassembled WGS sequence"/>
</dbReference>
<evidence type="ECO:0000313" key="5">
    <source>
        <dbReference type="Proteomes" id="UP000255193"/>
    </source>
</evidence>
<dbReference type="RefSeq" id="WP_067057845.1">
    <property type="nucleotide sequence ID" value="NZ_CP171132.1"/>
</dbReference>
<feature type="transmembrane region" description="Helical" evidence="1">
    <location>
        <begin position="211"/>
        <end position="229"/>
    </location>
</feature>
<feature type="transmembrane region" description="Helical" evidence="1">
    <location>
        <begin position="109"/>
        <end position="130"/>
    </location>
</feature>
<dbReference type="OrthoDB" id="116480at2"/>
<dbReference type="EMBL" id="LZMZ01000020">
    <property type="protein sequence ID" value="OBX78170.1"/>
    <property type="molecule type" value="Genomic_DNA"/>
</dbReference>
<dbReference type="AlphaFoldDB" id="A0A1B8QBR4"/>
<dbReference type="STRING" id="34059.A9308_07055"/>
<gene>
    <name evidence="2" type="ORF">A9308_07055</name>
    <name evidence="3" type="ORF">NCTC11091_00672</name>
</gene>
<dbReference type="PANTHER" id="PTHR41282">
    <property type="entry name" value="CONSERVED TRANSMEMBRANE PROTEIN-RELATED"/>
    <property type="match status" value="1"/>
</dbReference>
<feature type="transmembrane region" description="Helical" evidence="1">
    <location>
        <begin position="176"/>
        <end position="195"/>
    </location>
</feature>
<keyword evidence="1" id="KW-0812">Transmembrane</keyword>
<evidence type="ECO:0000313" key="4">
    <source>
        <dbReference type="Proteomes" id="UP000092508"/>
    </source>
</evidence>
<dbReference type="EMBL" id="UGQA01000001">
    <property type="protein sequence ID" value="STY94896.1"/>
    <property type="molecule type" value="Genomic_DNA"/>
</dbReference>
<feature type="transmembrane region" description="Helical" evidence="1">
    <location>
        <begin position="82"/>
        <end position="103"/>
    </location>
</feature>
<reference evidence="3 5" key="2">
    <citation type="submission" date="2018-06" db="EMBL/GenBank/DDBJ databases">
        <authorList>
            <consortium name="Pathogen Informatics"/>
            <person name="Doyle S."/>
        </authorList>
    </citation>
    <scope>NUCLEOTIDE SEQUENCE [LARGE SCALE GENOMIC DNA]</scope>
    <source>
        <strain evidence="3 5">NCTC11091</strain>
    </source>
</reference>
<feature type="transmembrane region" description="Helical" evidence="1">
    <location>
        <begin position="27"/>
        <end position="44"/>
    </location>
</feature>
<proteinExistence type="predicted"/>
<keyword evidence="1" id="KW-1133">Transmembrane helix</keyword>
<dbReference type="InterPro" id="IPR010539">
    <property type="entry name" value="BaxI_1-like"/>
</dbReference>
<dbReference type="PANTHER" id="PTHR41282:SF1">
    <property type="entry name" value="CONSERVED TRANSMEMBRANE PROTEIN-RELATED"/>
    <property type="match status" value="1"/>
</dbReference>
<feature type="transmembrane region" description="Helical" evidence="1">
    <location>
        <begin position="50"/>
        <end position="75"/>
    </location>
</feature>